<reference evidence="2" key="1">
    <citation type="submission" date="2018-05" db="EMBL/GenBank/DDBJ databases">
        <authorList>
            <person name="Lanie J.A."/>
            <person name="Ng W.-L."/>
            <person name="Kazmierczak K.M."/>
            <person name="Andrzejewski T.M."/>
            <person name="Davidsen T.M."/>
            <person name="Wayne K.J."/>
            <person name="Tettelin H."/>
            <person name="Glass J.I."/>
            <person name="Rusch D."/>
            <person name="Podicherti R."/>
            <person name="Tsui H.-C.T."/>
            <person name="Winkler M.E."/>
        </authorList>
    </citation>
    <scope>NUCLEOTIDE SEQUENCE</scope>
</reference>
<accession>A0A382V8Y9</accession>
<feature type="non-terminal residue" evidence="2">
    <location>
        <position position="61"/>
    </location>
</feature>
<sequence>VEQHVLRYWEDEFEALQPKKNKSGQRFYEKKDVELILKIKKLLYLERYTIAGAKNKIKENR</sequence>
<evidence type="ECO:0000313" key="2">
    <source>
        <dbReference type="EMBL" id="SVD42388.1"/>
    </source>
</evidence>
<dbReference type="EMBL" id="UINC01149740">
    <property type="protein sequence ID" value="SVD42388.1"/>
    <property type="molecule type" value="Genomic_DNA"/>
</dbReference>
<gene>
    <name evidence="2" type="ORF">METZ01_LOCUS395242</name>
</gene>
<name>A0A382V8Y9_9ZZZZ</name>
<organism evidence="2">
    <name type="scientific">marine metagenome</name>
    <dbReference type="NCBI Taxonomy" id="408172"/>
    <lineage>
        <taxon>unclassified sequences</taxon>
        <taxon>metagenomes</taxon>
        <taxon>ecological metagenomes</taxon>
    </lineage>
</organism>
<dbReference type="Pfam" id="PF13411">
    <property type="entry name" value="MerR_1"/>
    <property type="match status" value="1"/>
</dbReference>
<dbReference type="Gene3D" id="1.10.1660.10">
    <property type="match status" value="1"/>
</dbReference>
<protein>
    <recommendedName>
        <fullName evidence="1">HTH merR-type domain-containing protein</fullName>
    </recommendedName>
</protein>
<evidence type="ECO:0000259" key="1">
    <source>
        <dbReference type="Pfam" id="PF13411"/>
    </source>
</evidence>
<proteinExistence type="predicted"/>
<dbReference type="SUPFAM" id="SSF46955">
    <property type="entry name" value="Putative DNA-binding domain"/>
    <property type="match status" value="1"/>
</dbReference>
<dbReference type="AlphaFoldDB" id="A0A382V8Y9"/>
<dbReference type="InterPro" id="IPR009061">
    <property type="entry name" value="DNA-bd_dom_put_sf"/>
</dbReference>
<dbReference type="InterPro" id="IPR000551">
    <property type="entry name" value="MerR-type_HTH_dom"/>
</dbReference>
<feature type="non-terminal residue" evidence="2">
    <location>
        <position position="1"/>
    </location>
</feature>
<feature type="domain" description="HTH merR-type" evidence="1">
    <location>
        <begin position="1"/>
        <end position="58"/>
    </location>
</feature>
<dbReference type="GO" id="GO:0003677">
    <property type="term" value="F:DNA binding"/>
    <property type="evidence" value="ECO:0007669"/>
    <property type="project" value="InterPro"/>
</dbReference>
<dbReference type="GO" id="GO:0006355">
    <property type="term" value="P:regulation of DNA-templated transcription"/>
    <property type="evidence" value="ECO:0007669"/>
    <property type="project" value="InterPro"/>
</dbReference>